<accession>A0A0B6Z9E4</accession>
<reference evidence="1" key="1">
    <citation type="submission" date="2014-12" db="EMBL/GenBank/DDBJ databases">
        <title>Insight into the proteome of Arion vulgaris.</title>
        <authorList>
            <person name="Aradska J."/>
            <person name="Bulat T."/>
            <person name="Smidak R."/>
            <person name="Sarate P."/>
            <person name="Gangsoo J."/>
            <person name="Sialana F."/>
            <person name="Bilban M."/>
            <person name="Lubec G."/>
        </authorList>
    </citation>
    <scope>NUCLEOTIDE SEQUENCE</scope>
    <source>
        <tissue evidence="1">Skin</tissue>
    </source>
</reference>
<dbReference type="EMBL" id="HACG01017681">
    <property type="protein sequence ID" value="CEK64546.1"/>
    <property type="molecule type" value="Transcribed_RNA"/>
</dbReference>
<sequence>SQSFGFKTFVVVEIMDDMVNITLNTFIALCFCGTQLRFTRLESQYGNKKTFHANSEYLTWDYAFLLLRTLPID</sequence>
<name>A0A0B6Z9E4_9EUPU</name>
<feature type="non-terminal residue" evidence="1">
    <location>
        <position position="1"/>
    </location>
</feature>
<organism evidence="1">
    <name type="scientific">Arion vulgaris</name>
    <dbReference type="NCBI Taxonomy" id="1028688"/>
    <lineage>
        <taxon>Eukaryota</taxon>
        <taxon>Metazoa</taxon>
        <taxon>Spiralia</taxon>
        <taxon>Lophotrochozoa</taxon>
        <taxon>Mollusca</taxon>
        <taxon>Gastropoda</taxon>
        <taxon>Heterobranchia</taxon>
        <taxon>Euthyneura</taxon>
        <taxon>Panpulmonata</taxon>
        <taxon>Eupulmonata</taxon>
        <taxon>Stylommatophora</taxon>
        <taxon>Helicina</taxon>
        <taxon>Arionoidea</taxon>
        <taxon>Arionidae</taxon>
        <taxon>Arion</taxon>
    </lineage>
</organism>
<feature type="non-terminal residue" evidence="1">
    <location>
        <position position="73"/>
    </location>
</feature>
<gene>
    <name evidence="1" type="primary">ORF52096</name>
</gene>
<proteinExistence type="predicted"/>
<dbReference type="AlphaFoldDB" id="A0A0B6Z9E4"/>
<protein>
    <submittedName>
        <fullName evidence="1">Uncharacterized protein</fullName>
    </submittedName>
</protein>
<evidence type="ECO:0000313" key="1">
    <source>
        <dbReference type="EMBL" id="CEK64546.1"/>
    </source>
</evidence>